<sequence length="184" mass="19591">MSEWSLNHSNYHPPASGKLLSPLAWGAINLGQELYLPVQKSTVVVFTYDLFSCHVIGGQDLDPGSWVLDKQKVFSLLLVCPIPHAQGALESQYSTLEDVHGLAEEHEGGSRRRVPEPAAKSFVVVDAEEGKRELELIPGRRATWVPAKPGEEVADAEHVEAAVAAEGGDDGADGGSRGGDAAEA</sequence>
<protein>
    <submittedName>
        <fullName evidence="2">Uncharacterized protein</fullName>
    </submittedName>
</protein>
<reference evidence="2 3" key="1">
    <citation type="journal article" date="2023" name="Hortic Res">
        <title>Pangenome of water caltrop reveals structural variations and asymmetric subgenome divergence after allopolyploidization.</title>
        <authorList>
            <person name="Zhang X."/>
            <person name="Chen Y."/>
            <person name="Wang L."/>
            <person name="Yuan Y."/>
            <person name="Fang M."/>
            <person name="Shi L."/>
            <person name="Lu R."/>
            <person name="Comes H.P."/>
            <person name="Ma Y."/>
            <person name="Chen Y."/>
            <person name="Huang G."/>
            <person name="Zhou Y."/>
            <person name="Zheng Z."/>
            <person name="Qiu Y."/>
        </authorList>
    </citation>
    <scope>NUCLEOTIDE SEQUENCE [LARGE SCALE GENOMIC DNA]</scope>
    <source>
        <strain evidence="2">F231</strain>
    </source>
</reference>
<dbReference type="EMBL" id="JAXQNO010000007">
    <property type="protein sequence ID" value="KAK4794976.1"/>
    <property type="molecule type" value="Genomic_DNA"/>
</dbReference>
<evidence type="ECO:0000313" key="2">
    <source>
        <dbReference type="EMBL" id="KAK4794976.1"/>
    </source>
</evidence>
<evidence type="ECO:0000256" key="1">
    <source>
        <dbReference type="SAM" id="MobiDB-lite"/>
    </source>
</evidence>
<evidence type="ECO:0000313" key="3">
    <source>
        <dbReference type="Proteomes" id="UP001346149"/>
    </source>
</evidence>
<name>A0AAN7MEG7_TRANT</name>
<dbReference type="AlphaFoldDB" id="A0AAN7MEG7"/>
<dbReference type="Proteomes" id="UP001346149">
    <property type="component" value="Unassembled WGS sequence"/>
</dbReference>
<accession>A0AAN7MEG7</accession>
<comment type="caution">
    <text evidence="2">The sequence shown here is derived from an EMBL/GenBank/DDBJ whole genome shotgun (WGS) entry which is preliminary data.</text>
</comment>
<feature type="region of interest" description="Disordered" evidence="1">
    <location>
        <begin position="163"/>
        <end position="184"/>
    </location>
</feature>
<keyword evidence="3" id="KW-1185">Reference proteome</keyword>
<organism evidence="2 3">
    <name type="scientific">Trapa natans</name>
    <name type="common">Water chestnut</name>
    <dbReference type="NCBI Taxonomy" id="22666"/>
    <lineage>
        <taxon>Eukaryota</taxon>
        <taxon>Viridiplantae</taxon>
        <taxon>Streptophyta</taxon>
        <taxon>Embryophyta</taxon>
        <taxon>Tracheophyta</taxon>
        <taxon>Spermatophyta</taxon>
        <taxon>Magnoliopsida</taxon>
        <taxon>eudicotyledons</taxon>
        <taxon>Gunneridae</taxon>
        <taxon>Pentapetalae</taxon>
        <taxon>rosids</taxon>
        <taxon>malvids</taxon>
        <taxon>Myrtales</taxon>
        <taxon>Lythraceae</taxon>
        <taxon>Trapa</taxon>
    </lineage>
</organism>
<gene>
    <name evidence="2" type="ORF">SAY86_012970</name>
</gene>
<proteinExistence type="predicted"/>